<keyword evidence="1" id="KW-1133">Transmembrane helix</keyword>
<dbReference type="OrthoDB" id="1523489at2"/>
<evidence type="ECO:0000259" key="3">
    <source>
        <dbReference type="Pfam" id="PF16344"/>
    </source>
</evidence>
<dbReference type="InterPro" id="IPR032508">
    <property type="entry name" value="FecR_C"/>
</dbReference>
<dbReference type="Gene3D" id="3.55.50.30">
    <property type="match status" value="1"/>
</dbReference>
<dbReference type="InterPro" id="IPR006860">
    <property type="entry name" value="FecR"/>
</dbReference>
<feature type="domain" description="FecR protein" evidence="2">
    <location>
        <begin position="125"/>
        <end position="225"/>
    </location>
</feature>
<feature type="transmembrane region" description="Helical" evidence="1">
    <location>
        <begin position="98"/>
        <end position="118"/>
    </location>
</feature>
<keyword evidence="1" id="KW-0472">Membrane</keyword>
<dbReference type="GO" id="GO:0016989">
    <property type="term" value="F:sigma factor antagonist activity"/>
    <property type="evidence" value="ECO:0007669"/>
    <property type="project" value="TreeGrafter"/>
</dbReference>
<dbReference type="Pfam" id="PF16344">
    <property type="entry name" value="FecR_C"/>
    <property type="match status" value="1"/>
</dbReference>
<dbReference type="PANTHER" id="PTHR30273:SF2">
    <property type="entry name" value="PROTEIN FECR"/>
    <property type="match status" value="1"/>
</dbReference>
<accession>A0A5B8VVG1</accession>
<dbReference type="Proteomes" id="UP000321362">
    <property type="component" value="Chromosome"/>
</dbReference>
<gene>
    <name evidence="4" type="ORF">FSB76_02420</name>
</gene>
<evidence type="ECO:0000256" key="1">
    <source>
        <dbReference type="SAM" id="Phobius"/>
    </source>
</evidence>
<proteinExistence type="predicted"/>
<dbReference type="EMBL" id="CP042437">
    <property type="protein sequence ID" value="QEC74852.1"/>
    <property type="molecule type" value="Genomic_DNA"/>
</dbReference>
<dbReference type="Gene3D" id="2.60.120.1440">
    <property type="match status" value="1"/>
</dbReference>
<feature type="domain" description="Protein FecR C-terminal" evidence="3">
    <location>
        <begin position="275"/>
        <end position="342"/>
    </location>
</feature>
<evidence type="ECO:0000313" key="4">
    <source>
        <dbReference type="EMBL" id="QEC74852.1"/>
    </source>
</evidence>
<organism evidence="4 5">
    <name type="scientific">Mucilaginibacter ginsenosidivorax</name>
    <dbReference type="NCBI Taxonomy" id="862126"/>
    <lineage>
        <taxon>Bacteria</taxon>
        <taxon>Pseudomonadati</taxon>
        <taxon>Bacteroidota</taxon>
        <taxon>Sphingobacteriia</taxon>
        <taxon>Sphingobacteriales</taxon>
        <taxon>Sphingobacteriaceae</taxon>
        <taxon>Mucilaginibacter</taxon>
    </lineage>
</organism>
<keyword evidence="5" id="KW-1185">Reference proteome</keyword>
<evidence type="ECO:0000259" key="2">
    <source>
        <dbReference type="Pfam" id="PF04773"/>
    </source>
</evidence>
<reference evidence="4 5" key="1">
    <citation type="journal article" date="2013" name="J. Microbiol.">
        <title>Mucilaginibacter ginsenosidivorax sp. nov., with ginsenoside converting activity isolated from sediment.</title>
        <authorList>
            <person name="Kim J.K."/>
            <person name="Choi T.E."/>
            <person name="Liu Q.M."/>
            <person name="Park H.Y."/>
            <person name="Yi T.H."/>
            <person name="Yoon M.H."/>
            <person name="Kim S.C."/>
            <person name="Im W.T."/>
        </authorList>
    </citation>
    <scope>NUCLEOTIDE SEQUENCE [LARGE SCALE GENOMIC DNA]</scope>
    <source>
        <strain evidence="4 5">KHI28</strain>
    </source>
</reference>
<dbReference type="InterPro" id="IPR012373">
    <property type="entry name" value="Ferrdict_sens_TM"/>
</dbReference>
<dbReference type="Pfam" id="PF04773">
    <property type="entry name" value="FecR"/>
    <property type="match status" value="1"/>
</dbReference>
<keyword evidence="1" id="KW-0812">Transmembrane</keyword>
<sequence>MEIAKYGTYTLQDFLDDDDFIQFVISPTKNDINFWQSVTAMYPVQKENIDEAAQIILAYRKQDVFTNEANQQKVWNRIEGTLHGKKAEKQKVFRLNTFLRVAAMILLVSSAGIAFWMLKYNSKNEVVTAFGELRTVTLPDNSIVILNGNSKLTYANNWDKKAREVWISGEGFFSVKHINKDPRHIKATERFIVHCNDVNIEVLGTSFNVRNRHNKTNVGLVSGKIMLEYLDQASHDNRLLVMKPGDYVEYAHRKVVTQKKLAVPEKLTQWTNHQLLFNNATLSQIGEVMTDDYGYHIDYTDPAIANLKIEGEISVSNVDELLETISTTLSVKVTQSDKKITITKN</sequence>
<dbReference type="AlphaFoldDB" id="A0A5B8VVG1"/>
<evidence type="ECO:0000313" key="5">
    <source>
        <dbReference type="Proteomes" id="UP000321362"/>
    </source>
</evidence>
<dbReference type="PANTHER" id="PTHR30273">
    <property type="entry name" value="PERIPLASMIC SIGNAL SENSOR AND SIGMA FACTOR ACTIVATOR FECR-RELATED"/>
    <property type="match status" value="1"/>
</dbReference>
<dbReference type="KEGG" id="mgk:FSB76_02420"/>
<protein>
    <submittedName>
        <fullName evidence="4">DUF4974 domain-containing protein</fullName>
    </submittedName>
</protein>
<name>A0A5B8VVG1_9SPHI</name>
<dbReference type="RefSeq" id="WP_147052011.1">
    <property type="nucleotide sequence ID" value="NZ_CP042437.1"/>
</dbReference>